<sequence length="673" mass="74926">MALESPRKGLWKGKGKASEPMGDFDESDLNPVITYRHILSNNLGVRDPLRVIALCDSDAFYAACEMVRLGVDPETPLVVLQWDMLIAVNYPARKYGISRMDKKKDALKKCPHVKIVHVATYKEGEKEPGYWDDVDTKTHKVSLDHYRRESLKIAALFKELLPGVEIEKASIDEAFFDYTRSIKEVLLQRYPYLAEVPPSGADTPLPPPPPIAWDGLGNLIPINPPPAEEKAPDGANEAAVEREPSTTVQEKKQGAESRPEDPPATWHDVALSIAAELMAKAKEEVRVKLGYTTSAGISRNKFLAKLAASYKKFNTHVRPIELWTSIIPTVRVEHSEKFGHTKFPATVKFSKGGKLGEAIAREYDASTVEDLLTISIDEMQSKFGEESIWVYEILRGIDRSEVKDKGSTLNKSMLAAKNLPKPITKASEGQHWIRVLAAELALRLNDARRISPHLWPKTLVLHARRGHDSRSKQTPFLFTRELTVDTIASAGNKLWKELVGNNTTLKVTSVSLGFTNIDVAETGQQTIEGFLKPPSSTKKRMREPEIDLNSRVRDSLEIDGNDPCPPDGGKETPDDTTAVQALSKSYTCPRCGKTFQIPAVDRDNEDEGSEDQLLAKVQGEHEDFHFAQDLANEGKPHSIITASQRAEAATASKPRKKQKPPPEPRGIEKFFRK</sequence>
<dbReference type="PANTHER" id="PTHR45873">
    <property type="entry name" value="DNA POLYMERASE ETA"/>
    <property type="match status" value="1"/>
</dbReference>
<dbReference type="Pfam" id="PF11799">
    <property type="entry name" value="IMS_C"/>
    <property type="match status" value="1"/>
</dbReference>
<dbReference type="InterPro" id="IPR001126">
    <property type="entry name" value="UmuC"/>
</dbReference>
<evidence type="ECO:0000256" key="9">
    <source>
        <dbReference type="ARBA" id="ARBA00044975"/>
    </source>
</evidence>
<evidence type="ECO:0000256" key="7">
    <source>
        <dbReference type="ARBA" id="ARBA00023204"/>
    </source>
</evidence>
<dbReference type="Gene3D" id="1.10.150.20">
    <property type="entry name" value="5' to 3' exonuclease, C-terminal subdomain"/>
    <property type="match status" value="1"/>
</dbReference>
<dbReference type="PROSITE" id="PS51907">
    <property type="entry name" value="ZF_UBZ3"/>
    <property type="match status" value="1"/>
</dbReference>
<keyword evidence="3" id="KW-0479">Metal-binding</keyword>
<dbReference type="GO" id="GO:0003887">
    <property type="term" value="F:DNA-directed DNA polymerase activity"/>
    <property type="evidence" value="ECO:0007669"/>
    <property type="project" value="TreeGrafter"/>
</dbReference>
<feature type="compositionally biased region" description="Basic and acidic residues" evidence="10">
    <location>
        <begin position="239"/>
        <end position="261"/>
    </location>
</feature>
<dbReference type="InterPro" id="IPR043502">
    <property type="entry name" value="DNA/RNA_pol_sf"/>
</dbReference>
<evidence type="ECO:0000256" key="8">
    <source>
        <dbReference type="ARBA" id="ARBA00023242"/>
    </source>
</evidence>
<evidence type="ECO:0000313" key="13">
    <source>
        <dbReference type="EMBL" id="KAJ3516139.1"/>
    </source>
</evidence>
<evidence type="ECO:0000256" key="10">
    <source>
        <dbReference type="SAM" id="MobiDB-lite"/>
    </source>
</evidence>
<comment type="caution">
    <text evidence="13">The sequence shown here is derived from an EMBL/GenBank/DDBJ whole genome shotgun (WGS) entry which is preliminary data.</text>
</comment>
<dbReference type="Proteomes" id="UP001148786">
    <property type="component" value="Unassembled WGS sequence"/>
</dbReference>
<name>A0A9W8N0A4_9AGAR</name>
<evidence type="ECO:0000256" key="6">
    <source>
        <dbReference type="ARBA" id="ARBA00022833"/>
    </source>
</evidence>
<dbReference type="SUPFAM" id="SSF100879">
    <property type="entry name" value="Lesion bypass DNA polymerase (Y-family), little finger domain"/>
    <property type="match status" value="1"/>
</dbReference>
<accession>A0A9W8N0A4</accession>
<dbReference type="PROSITE" id="PS50173">
    <property type="entry name" value="UMUC"/>
    <property type="match status" value="1"/>
</dbReference>
<keyword evidence="2" id="KW-0808">Transferase</keyword>
<feature type="domain" description="UBZ3-type" evidence="12">
    <location>
        <begin position="581"/>
        <end position="633"/>
    </location>
</feature>
<dbReference type="GO" id="GO:0003684">
    <property type="term" value="F:damaged DNA binding"/>
    <property type="evidence" value="ECO:0007669"/>
    <property type="project" value="InterPro"/>
</dbReference>
<protein>
    <recommendedName>
        <fullName evidence="9">DNA polymerase eta</fullName>
    </recommendedName>
</protein>
<dbReference type="InterPro" id="IPR017961">
    <property type="entry name" value="DNA_pol_Y-fam_little_finger"/>
</dbReference>
<reference evidence="13" key="1">
    <citation type="submission" date="2022-07" db="EMBL/GenBank/DDBJ databases">
        <title>Genome Sequence of Agrocybe chaxingu.</title>
        <authorList>
            <person name="Buettner E."/>
        </authorList>
    </citation>
    <scope>NUCLEOTIDE SEQUENCE</scope>
    <source>
        <strain evidence="13">MP-N11</strain>
    </source>
</reference>
<keyword evidence="4" id="KW-0227">DNA damage</keyword>
<keyword evidence="14" id="KW-1185">Reference proteome</keyword>
<dbReference type="GO" id="GO:0007064">
    <property type="term" value="P:mitotic sister chromatid cohesion"/>
    <property type="evidence" value="ECO:0007669"/>
    <property type="project" value="UniProtKB-ARBA"/>
</dbReference>
<dbReference type="Gene3D" id="3.30.70.270">
    <property type="match status" value="1"/>
</dbReference>
<evidence type="ECO:0000256" key="1">
    <source>
        <dbReference type="ARBA" id="ARBA00004123"/>
    </source>
</evidence>
<dbReference type="GO" id="GO:0042276">
    <property type="term" value="P:error-prone translesion synthesis"/>
    <property type="evidence" value="ECO:0007669"/>
    <property type="project" value="TreeGrafter"/>
</dbReference>
<evidence type="ECO:0000259" key="11">
    <source>
        <dbReference type="PROSITE" id="PS50173"/>
    </source>
</evidence>
<evidence type="ECO:0000313" key="14">
    <source>
        <dbReference type="Proteomes" id="UP001148786"/>
    </source>
</evidence>
<dbReference type="InterPro" id="IPR043128">
    <property type="entry name" value="Rev_trsase/Diguanyl_cyclase"/>
</dbReference>
<proteinExistence type="predicted"/>
<dbReference type="OrthoDB" id="5723at2759"/>
<dbReference type="GO" id="GO:0005634">
    <property type="term" value="C:nucleus"/>
    <property type="evidence" value="ECO:0007669"/>
    <property type="project" value="UniProtKB-SubCell"/>
</dbReference>
<dbReference type="GO" id="GO:0070987">
    <property type="term" value="P:error-free translesion synthesis"/>
    <property type="evidence" value="ECO:0007669"/>
    <property type="project" value="UniProtKB-ARBA"/>
</dbReference>
<feature type="region of interest" description="Disordered" evidence="10">
    <location>
        <begin position="1"/>
        <end position="22"/>
    </location>
</feature>
<dbReference type="Pfam" id="PF00817">
    <property type="entry name" value="IMS"/>
    <property type="match status" value="1"/>
</dbReference>
<dbReference type="InterPro" id="IPR052230">
    <property type="entry name" value="DNA_polymerase_eta"/>
</dbReference>
<dbReference type="EMBL" id="JANKHO010000066">
    <property type="protein sequence ID" value="KAJ3516139.1"/>
    <property type="molecule type" value="Genomic_DNA"/>
</dbReference>
<feature type="compositionally biased region" description="Basic and acidic residues" evidence="10">
    <location>
        <begin position="660"/>
        <end position="673"/>
    </location>
</feature>
<dbReference type="InterPro" id="IPR041298">
    <property type="entry name" value="UBZ3"/>
</dbReference>
<keyword evidence="6" id="KW-0862">Zinc</keyword>
<dbReference type="PANTHER" id="PTHR45873:SF1">
    <property type="entry name" value="DNA POLYMERASE ETA"/>
    <property type="match status" value="1"/>
</dbReference>
<evidence type="ECO:0000256" key="5">
    <source>
        <dbReference type="ARBA" id="ARBA00022771"/>
    </source>
</evidence>
<dbReference type="AlphaFoldDB" id="A0A9W8N0A4"/>
<dbReference type="GO" id="GO:0006281">
    <property type="term" value="P:DNA repair"/>
    <property type="evidence" value="ECO:0007669"/>
    <property type="project" value="UniProtKB-KW"/>
</dbReference>
<keyword evidence="5" id="KW-0863">Zinc-finger</keyword>
<dbReference type="FunFam" id="1.10.150.20:FF:000014">
    <property type="entry name" value="Polymerase (DNA directed), eta"/>
    <property type="match status" value="1"/>
</dbReference>
<dbReference type="FunFam" id="3.40.1170.60:FF:000008">
    <property type="entry name" value="DNA polymerase eta subunit"/>
    <property type="match status" value="1"/>
</dbReference>
<evidence type="ECO:0000259" key="12">
    <source>
        <dbReference type="PROSITE" id="PS51907"/>
    </source>
</evidence>
<gene>
    <name evidence="13" type="ORF">NLJ89_g1316</name>
</gene>
<organism evidence="13 14">
    <name type="scientific">Agrocybe chaxingu</name>
    <dbReference type="NCBI Taxonomy" id="84603"/>
    <lineage>
        <taxon>Eukaryota</taxon>
        <taxon>Fungi</taxon>
        <taxon>Dikarya</taxon>
        <taxon>Basidiomycota</taxon>
        <taxon>Agaricomycotina</taxon>
        <taxon>Agaricomycetes</taxon>
        <taxon>Agaricomycetidae</taxon>
        <taxon>Agaricales</taxon>
        <taxon>Agaricineae</taxon>
        <taxon>Strophariaceae</taxon>
        <taxon>Agrocybe</taxon>
    </lineage>
</organism>
<feature type="domain" description="UmuC" evidence="11">
    <location>
        <begin position="52"/>
        <end position="312"/>
    </location>
</feature>
<dbReference type="Gene3D" id="3.40.1170.60">
    <property type="match status" value="1"/>
</dbReference>
<dbReference type="GO" id="GO:0005657">
    <property type="term" value="C:replication fork"/>
    <property type="evidence" value="ECO:0007669"/>
    <property type="project" value="TreeGrafter"/>
</dbReference>
<dbReference type="GO" id="GO:0008270">
    <property type="term" value="F:zinc ion binding"/>
    <property type="evidence" value="ECO:0007669"/>
    <property type="project" value="UniProtKB-KW"/>
</dbReference>
<dbReference type="GO" id="GO:0035861">
    <property type="term" value="C:site of double-strand break"/>
    <property type="evidence" value="ECO:0007669"/>
    <property type="project" value="TreeGrafter"/>
</dbReference>
<feature type="region of interest" description="Disordered" evidence="10">
    <location>
        <begin position="632"/>
        <end position="673"/>
    </location>
</feature>
<feature type="region of interest" description="Disordered" evidence="10">
    <location>
        <begin position="222"/>
        <end position="264"/>
    </location>
</feature>
<keyword evidence="7" id="KW-0234">DNA repair</keyword>
<evidence type="ECO:0000256" key="2">
    <source>
        <dbReference type="ARBA" id="ARBA00022679"/>
    </source>
</evidence>
<dbReference type="SUPFAM" id="SSF56672">
    <property type="entry name" value="DNA/RNA polymerases"/>
    <property type="match status" value="1"/>
</dbReference>
<dbReference type="InterPro" id="IPR036775">
    <property type="entry name" value="DNA_pol_Y-fam_lit_finger_sf"/>
</dbReference>
<dbReference type="Gene3D" id="3.30.1490.100">
    <property type="entry name" value="DNA polymerase, Y-family, little finger domain"/>
    <property type="match status" value="1"/>
</dbReference>
<keyword evidence="8" id="KW-0539">Nucleus</keyword>
<evidence type="ECO:0000256" key="3">
    <source>
        <dbReference type="ARBA" id="ARBA00022723"/>
    </source>
</evidence>
<feature type="region of interest" description="Disordered" evidence="10">
    <location>
        <begin position="553"/>
        <end position="575"/>
    </location>
</feature>
<comment type="subcellular location">
    <subcellularLocation>
        <location evidence="1">Nucleus</location>
    </subcellularLocation>
</comment>
<evidence type="ECO:0000256" key="4">
    <source>
        <dbReference type="ARBA" id="ARBA00022763"/>
    </source>
</evidence>
<dbReference type="GO" id="GO:0009314">
    <property type="term" value="P:response to radiation"/>
    <property type="evidence" value="ECO:0007669"/>
    <property type="project" value="TreeGrafter"/>
</dbReference>